<protein>
    <recommendedName>
        <fullName evidence="4">G-protein coupled receptors family 1 profile domain-containing protein</fullName>
    </recommendedName>
</protein>
<dbReference type="AlphaFoldDB" id="A0A0B1SQ92"/>
<feature type="transmembrane region" description="Helical" evidence="1">
    <location>
        <begin position="188"/>
        <end position="211"/>
    </location>
</feature>
<gene>
    <name evidence="2" type="ORF">OESDEN_14200</name>
</gene>
<feature type="transmembrane region" description="Helical" evidence="1">
    <location>
        <begin position="248"/>
        <end position="271"/>
    </location>
</feature>
<keyword evidence="1" id="KW-0472">Membrane</keyword>
<keyword evidence="1" id="KW-0812">Transmembrane</keyword>
<proteinExistence type="predicted"/>
<organism evidence="2 3">
    <name type="scientific">Oesophagostomum dentatum</name>
    <name type="common">Nodular worm</name>
    <dbReference type="NCBI Taxonomy" id="61180"/>
    <lineage>
        <taxon>Eukaryota</taxon>
        <taxon>Metazoa</taxon>
        <taxon>Ecdysozoa</taxon>
        <taxon>Nematoda</taxon>
        <taxon>Chromadorea</taxon>
        <taxon>Rhabditida</taxon>
        <taxon>Rhabditina</taxon>
        <taxon>Rhabditomorpha</taxon>
        <taxon>Strongyloidea</taxon>
        <taxon>Strongylidae</taxon>
        <taxon>Oesophagostomum</taxon>
    </lineage>
</organism>
<reference evidence="2 3" key="1">
    <citation type="submission" date="2014-03" db="EMBL/GenBank/DDBJ databases">
        <title>Draft genome of the hookworm Oesophagostomum dentatum.</title>
        <authorList>
            <person name="Mitreva M."/>
        </authorList>
    </citation>
    <scope>NUCLEOTIDE SEQUENCE [LARGE SCALE GENOMIC DNA]</scope>
    <source>
        <strain evidence="2 3">OD-Hann</strain>
    </source>
</reference>
<evidence type="ECO:0000313" key="3">
    <source>
        <dbReference type="Proteomes" id="UP000053660"/>
    </source>
</evidence>
<accession>A0A0B1SQ92</accession>
<dbReference type="OrthoDB" id="5853783at2759"/>
<dbReference type="Gene3D" id="1.20.1070.10">
    <property type="entry name" value="Rhodopsin 7-helix transmembrane proteins"/>
    <property type="match status" value="1"/>
</dbReference>
<keyword evidence="1" id="KW-1133">Transmembrane helix</keyword>
<feature type="transmembrane region" description="Helical" evidence="1">
    <location>
        <begin position="283"/>
        <end position="304"/>
    </location>
</feature>
<dbReference type="PANTHER" id="PTHR46895">
    <property type="entry name" value="PROTEIN CBG20548-RELATED"/>
    <property type="match status" value="1"/>
</dbReference>
<feature type="transmembrane region" description="Helical" evidence="1">
    <location>
        <begin position="55"/>
        <end position="75"/>
    </location>
</feature>
<feature type="transmembrane region" description="Helical" evidence="1">
    <location>
        <begin position="17"/>
        <end position="39"/>
    </location>
</feature>
<evidence type="ECO:0000256" key="1">
    <source>
        <dbReference type="SAM" id="Phobius"/>
    </source>
</evidence>
<name>A0A0B1SQ92_OESDE</name>
<sequence length="320" mass="35992">MSSQCERGPLTISTLDYWIQHVIFPCQVFILGLVIYDIVKKTTSVKTRIVARPNLLLLAFLNLLIFGTMIPQSLGSFSYFFGTESFRRFYHYSKIPINALSNLLSAMEICITLAICLECYLRSKSSSLAKCFEPNVRYIVFLVAASATSLALTAYHFVLYELETGYKCDGTKLVVRIRLNTDFLTPEAIKFCNLTQAVFVIAIPCVALILVNQKHANLIRSNVFSVSFSECHELFSKESSVETRRKRILLFLHTLTACFVLSHLLSFLPFLYDLIPSLYEWGFPHVITVMNSVLIAGKVVTLALSSSICQELGRLGLGGY</sequence>
<feature type="transmembrane region" description="Helical" evidence="1">
    <location>
        <begin position="95"/>
        <end position="117"/>
    </location>
</feature>
<dbReference type="Proteomes" id="UP000053660">
    <property type="component" value="Unassembled WGS sequence"/>
</dbReference>
<keyword evidence="3" id="KW-1185">Reference proteome</keyword>
<evidence type="ECO:0000313" key="2">
    <source>
        <dbReference type="EMBL" id="KHJ86061.1"/>
    </source>
</evidence>
<feature type="transmembrane region" description="Helical" evidence="1">
    <location>
        <begin position="138"/>
        <end position="158"/>
    </location>
</feature>
<dbReference type="EMBL" id="KN561687">
    <property type="protein sequence ID" value="KHJ86061.1"/>
    <property type="molecule type" value="Genomic_DNA"/>
</dbReference>
<evidence type="ECO:0008006" key="4">
    <source>
        <dbReference type="Google" id="ProtNLM"/>
    </source>
</evidence>